<dbReference type="InterPro" id="IPR058240">
    <property type="entry name" value="rSAM_sf"/>
</dbReference>
<dbReference type="AlphaFoldDB" id="A0A174BPG8"/>
<proteinExistence type="predicted"/>
<reference evidence="1 2" key="1">
    <citation type="submission" date="2015-09" db="EMBL/GenBank/DDBJ databases">
        <authorList>
            <consortium name="Pathogen Informatics"/>
        </authorList>
    </citation>
    <scope>NUCLEOTIDE SEQUENCE [LARGE SCALE GENOMIC DNA]</scope>
    <source>
        <strain evidence="1 2">2789STDY5608828</strain>
    </source>
</reference>
<dbReference type="SUPFAM" id="SSF102114">
    <property type="entry name" value="Radical SAM enzymes"/>
    <property type="match status" value="1"/>
</dbReference>
<evidence type="ECO:0008006" key="3">
    <source>
        <dbReference type="Google" id="ProtNLM"/>
    </source>
</evidence>
<dbReference type="RefSeq" id="WP_036374631.1">
    <property type="nucleotide sequence ID" value="NZ_CABIWZ010000021.1"/>
</dbReference>
<organism evidence="1 2">
    <name type="scientific">Mitsuokella jalaludinii</name>
    <dbReference type="NCBI Taxonomy" id="187979"/>
    <lineage>
        <taxon>Bacteria</taxon>
        <taxon>Bacillati</taxon>
        <taxon>Bacillota</taxon>
        <taxon>Negativicutes</taxon>
        <taxon>Selenomonadales</taxon>
        <taxon>Selenomonadaceae</taxon>
        <taxon>Mitsuokella</taxon>
    </lineage>
</organism>
<accession>A0A174BPG8</accession>
<keyword evidence="2" id="KW-1185">Reference proteome</keyword>
<gene>
    <name evidence="1" type="ORF">ERS852385_01950</name>
</gene>
<protein>
    <recommendedName>
        <fullName evidence="3">Radical SAM protein</fullName>
    </recommendedName>
</protein>
<evidence type="ECO:0000313" key="1">
    <source>
        <dbReference type="EMBL" id="CUO02664.1"/>
    </source>
</evidence>
<sequence length="391" mass="46433">MKKIIGIVDADLLDNGTRHPNLVCLKLAGWYRAQGDTVLLIDSWEDLLYHAKEYDHIFIAKVFDFTRIPEGVLDLHNVSYGGTGFPDSFIAFPPGGSNLPAETIERRGVIRTLPNVIEHHMPDYHLYDRYVEKEITRGIKPIKYKDYLDFSIGFATRGCFRHCKFCVNENSCGVRFHSHISEWLDPTRKMIYLWDDNILAYTHDPNHPDGNWRQVFEELAETGKRFQFRQGMDIRLMTDEKAKVLNEAHYYGDYIFAFDHPEERPSIEKGLDCWRRHNDKIPKLYVLVGWDSQDQNDIESAFMRITVLMKHRALPYIMRHELYKNSKYRGTYINLARWCNQPSFFKKKSYREYCLANGEHSSTVRYMREFEHDWPEIAKKYYDIRWDQFNP</sequence>
<dbReference type="EMBL" id="CYYU01000021">
    <property type="protein sequence ID" value="CUO02664.1"/>
    <property type="molecule type" value="Genomic_DNA"/>
</dbReference>
<name>A0A174BPG8_9FIRM</name>
<evidence type="ECO:0000313" key="2">
    <source>
        <dbReference type="Proteomes" id="UP000095546"/>
    </source>
</evidence>
<dbReference type="STRING" id="187979.ERS852385_01950"/>
<dbReference type="Proteomes" id="UP000095546">
    <property type="component" value="Unassembled WGS sequence"/>
</dbReference>
<dbReference type="OrthoDB" id="9801659at2"/>